<reference evidence="1 2" key="1">
    <citation type="journal article" date="2012" name="BMC Genomics">
        <title>Comparative genomics of the white-rot fungi, Phanerochaete carnosa and P. chrysosporium, to elucidate the genetic basis of the distinct wood types they colonize.</title>
        <authorList>
            <person name="Suzuki H."/>
            <person name="MacDonald J."/>
            <person name="Syed K."/>
            <person name="Salamov A."/>
            <person name="Hori C."/>
            <person name="Aerts A."/>
            <person name="Henrissat B."/>
            <person name="Wiebenga A."/>
            <person name="vanKuyk P.A."/>
            <person name="Barry K."/>
            <person name="Lindquist E."/>
            <person name="LaButti K."/>
            <person name="Lapidus A."/>
            <person name="Lucas S."/>
            <person name="Coutinho P."/>
            <person name="Gong Y."/>
            <person name="Samejima M."/>
            <person name="Mahadevan R."/>
            <person name="Abou-Zaid M."/>
            <person name="de Vries R.P."/>
            <person name="Igarashi K."/>
            <person name="Yadav J.S."/>
            <person name="Grigoriev I.V."/>
            <person name="Master E.R."/>
        </authorList>
    </citation>
    <scope>NUCLEOTIDE SEQUENCE [LARGE SCALE GENOMIC DNA]</scope>
    <source>
        <strain evidence="1 2">HHB-10118-sp</strain>
    </source>
</reference>
<gene>
    <name evidence="1" type="ORF">PHACADRAFT_260479</name>
</gene>
<dbReference type="AlphaFoldDB" id="K5VZH8"/>
<sequence length="84" mass="9171">MLRSQAPHLGTLVGCAFVKIGAFATVRLLTSAFPSAPRSMGLQYTPSRRASSPQGAYRFDIQVMYFIIPSAPSAFCFEVYGFQS</sequence>
<evidence type="ECO:0000313" key="2">
    <source>
        <dbReference type="Proteomes" id="UP000008370"/>
    </source>
</evidence>
<proteinExistence type="predicted"/>
<dbReference type="EMBL" id="JH930475">
    <property type="protein sequence ID" value="EKM52240.1"/>
    <property type="molecule type" value="Genomic_DNA"/>
</dbReference>
<organism evidence="1 2">
    <name type="scientific">Phanerochaete carnosa (strain HHB-10118-sp)</name>
    <name type="common">White-rot fungus</name>
    <name type="synonym">Peniophora carnosa</name>
    <dbReference type="NCBI Taxonomy" id="650164"/>
    <lineage>
        <taxon>Eukaryota</taxon>
        <taxon>Fungi</taxon>
        <taxon>Dikarya</taxon>
        <taxon>Basidiomycota</taxon>
        <taxon>Agaricomycotina</taxon>
        <taxon>Agaricomycetes</taxon>
        <taxon>Polyporales</taxon>
        <taxon>Phanerochaetaceae</taxon>
        <taxon>Phanerochaete</taxon>
    </lineage>
</organism>
<keyword evidence="2" id="KW-1185">Reference proteome</keyword>
<dbReference type="GeneID" id="18917746"/>
<dbReference type="HOGENOM" id="CLU_2528218_0_0_1"/>
<evidence type="ECO:0000313" key="1">
    <source>
        <dbReference type="EMBL" id="EKM52240.1"/>
    </source>
</evidence>
<dbReference type="Proteomes" id="UP000008370">
    <property type="component" value="Unassembled WGS sequence"/>
</dbReference>
<dbReference type="InParanoid" id="K5VZH8"/>
<name>K5VZH8_PHACS</name>
<protein>
    <submittedName>
        <fullName evidence="1">Uncharacterized protein</fullName>
    </submittedName>
</protein>
<accession>K5VZH8</accession>
<dbReference type="KEGG" id="pco:PHACADRAFT_260479"/>
<dbReference type="PROSITE" id="PS51257">
    <property type="entry name" value="PROKAR_LIPOPROTEIN"/>
    <property type="match status" value="1"/>
</dbReference>
<dbReference type="RefSeq" id="XP_007398596.1">
    <property type="nucleotide sequence ID" value="XM_007398534.1"/>
</dbReference>